<reference evidence="4 5" key="1">
    <citation type="submission" date="2016-03" db="EMBL/GenBank/DDBJ databases">
        <authorList>
            <person name="Ploux O."/>
        </authorList>
    </citation>
    <scope>NUCLEOTIDE SEQUENCE [LARGE SCALE GENOMIC DNA]</scope>
    <source>
        <strain evidence="4 5">UAMH 11012</strain>
    </source>
</reference>
<evidence type="ECO:0000256" key="2">
    <source>
        <dbReference type="ARBA" id="ARBA00022898"/>
    </source>
</evidence>
<dbReference type="InterPro" id="IPR015424">
    <property type="entry name" value="PyrdxlP-dep_Trfase"/>
</dbReference>
<organism evidence="4 5">
    <name type="scientific">Phialocephala subalpina</name>
    <dbReference type="NCBI Taxonomy" id="576137"/>
    <lineage>
        <taxon>Eukaryota</taxon>
        <taxon>Fungi</taxon>
        <taxon>Dikarya</taxon>
        <taxon>Ascomycota</taxon>
        <taxon>Pezizomycotina</taxon>
        <taxon>Leotiomycetes</taxon>
        <taxon>Helotiales</taxon>
        <taxon>Mollisiaceae</taxon>
        <taxon>Phialocephala</taxon>
        <taxon>Phialocephala fortinii species complex</taxon>
    </lineage>
</organism>
<dbReference type="Gene3D" id="3.40.640.10">
    <property type="entry name" value="Type I PLP-dependent aspartate aminotransferase-like (Major domain)"/>
    <property type="match status" value="1"/>
</dbReference>
<dbReference type="PANTHER" id="PTHR45688">
    <property type="match status" value="1"/>
</dbReference>
<dbReference type="Pfam" id="PF00202">
    <property type="entry name" value="Aminotran_3"/>
    <property type="match status" value="1"/>
</dbReference>
<keyword evidence="4" id="KW-0808">Transferase</keyword>
<evidence type="ECO:0000256" key="1">
    <source>
        <dbReference type="ARBA" id="ARBA00008954"/>
    </source>
</evidence>
<keyword evidence="5" id="KW-1185">Reference proteome</keyword>
<dbReference type="SUPFAM" id="SSF53383">
    <property type="entry name" value="PLP-dependent transferases"/>
    <property type="match status" value="1"/>
</dbReference>
<dbReference type="InterPro" id="IPR015422">
    <property type="entry name" value="PyrdxlP-dep_Trfase_small"/>
</dbReference>
<evidence type="ECO:0000256" key="3">
    <source>
        <dbReference type="RuleBase" id="RU003560"/>
    </source>
</evidence>
<evidence type="ECO:0000313" key="5">
    <source>
        <dbReference type="Proteomes" id="UP000184330"/>
    </source>
</evidence>
<dbReference type="CDD" id="cd00610">
    <property type="entry name" value="OAT_like"/>
    <property type="match status" value="1"/>
</dbReference>
<gene>
    <name evidence="4" type="ORF">PAC_13229</name>
</gene>
<dbReference type="InterPro" id="IPR049704">
    <property type="entry name" value="Aminotrans_3_PPA_site"/>
</dbReference>
<dbReference type="PROSITE" id="PS00600">
    <property type="entry name" value="AA_TRANSFER_CLASS_3"/>
    <property type="match status" value="1"/>
</dbReference>
<dbReference type="AlphaFoldDB" id="A0A1L7XE79"/>
<dbReference type="GO" id="GO:0005739">
    <property type="term" value="C:mitochondrion"/>
    <property type="evidence" value="ECO:0007669"/>
    <property type="project" value="TreeGrafter"/>
</dbReference>
<dbReference type="GO" id="GO:0030170">
    <property type="term" value="F:pyridoxal phosphate binding"/>
    <property type="evidence" value="ECO:0007669"/>
    <property type="project" value="InterPro"/>
</dbReference>
<evidence type="ECO:0000313" key="4">
    <source>
        <dbReference type="EMBL" id="CZR63332.1"/>
    </source>
</evidence>
<dbReference type="OrthoDB" id="10261433at2759"/>
<dbReference type="STRING" id="576137.A0A1L7XE79"/>
<dbReference type="InterPro" id="IPR005814">
    <property type="entry name" value="Aminotrans_3"/>
</dbReference>
<accession>A0A1L7XE79</accession>
<dbReference type="Proteomes" id="UP000184330">
    <property type="component" value="Unassembled WGS sequence"/>
</dbReference>
<proteinExistence type="inferred from homology"/>
<name>A0A1L7XE79_9HELO</name>
<sequence>MPSQIQTAVGNPLSSEDVMYHGEDAAALMESGSNNLIRFGGNFSPDMIVGAKGVYIYAADGRKILDFTSGQMSCLIAGLDHLFSGMLSPPVVQLAKKLTGLLPAGLDRAMFLSTGAESNEAAIKLAKLYTGKFEIVALAASWHGMTSGATAATFHSGRRGYGPFVPGSLILPSPNAYRSIFRHPDGSYDWETELNYGWTLVDQASNGSLAAVIIEPILSSGGMHVLPEGYLRAMKTHCEKRGMLLIVDEAQTGIGRCGAMTAVEHEGVTPDILTLSKTLGNGLPLAAVVTSKEIEETCFERGYLFYTTHVNDPLPAAVGLKVLDIVVRDRLVERSRVAGLKLKAGLERLKSQYGCIGDVRGRGLMCGVEIVGDRATKSPSLELGDALAKKMTSLGLSANLSTMKSFGGVFRIAPPITIGDKELEMGLAIFEEALRTTEGTMPL</sequence>
<keyword evidence="2 3" id="KW-0663">Pyridoxal phosphate</keyword>
<dbReference type="InterPro" id="IPR015421">
    <property type="entry name" value="PyrdxlP-dep_Trfase_major"/>
</dbReference>
<keyword evidence="4" id="KW-0032">Aminotransferase</keyword>
<dbReference type="PANTHER" id="PTHR45688:SF13">
    <property type="entry name" value="ALANINE--GLYOXYLATE AMINOTRANSFERASE 2-LIKE"/>
    <property type="match status" value="1"/>
</dbReference>
<comment type="similarity">
    <text evidence="1 3">Belongs to the class-III pyridoxal-phosphate-dependent aminotransferase family.</text>
</comment>
<protein>
    <submittedName>
        <fullName evidence="4">Related to CAR2-ornithine aminotransferase</fullName>
    </submittedName>
</protein>
<dbReference type="EMBL" id="FJOG01000023">
    <property type="protein sequence ID" value="CZR63332.1"/>
    <property type="molecule type" value="Genomic_DNA"/>
</dbReference>
<dbReference type="Gene3D" id="3.90.1150.10">
    <property type="entry name" value="Aspartate Aminotransferase, domain 1"/>
    <property type="match status" value="1"/>
</dbReference>
<dbReference type="GO" id="GO:0008483">
    <property type="term" value="F:transaminase activity"/>
    <property type="evidence" value="ECO:0007669"/>
    <property type="project" value="UniProtKB-KW"/>
</dbReference>